<keyword evidence="2" id="KW-1185">Reference proteome</keyword>
<dbReference type="EnsemblPlants" id="OMERI07G15930.1">
    <property type="protein sequence ID" value="OMERI07G15930.1"/>
    <property type="gene ID" value="OMERI07G15930"/>
</dbReference>
<dbReference type="HOGENOM" id="CLU_150929_0_0_1"/>
<evidence type="ECO:0000313" key="1">
    <source>
        <dbReference type="EnsemblPlants" id="OMERI07G15930.1"/>
    </source>
</evidence>
<sequence length="143" mass="15692">MDRNRTKLVLTVLLVAKLLQVLFDRELFVCLGACALVLSSRPVVVSSSQRLDGHSPFPGGVRGGRELMPIEGICRQVEAGCFAHWCVQVLLCKGKPSRSPFRPVTSGLHAHDQERSVCAVLPHAGCRVVSWELGKLWDGQFAM</sequence>
<dbReference type="AlphaFoldDB" id="A0A0E0EDA7"/>
<dbReference type="Gramene" id="OMERI07G15930.1">
    <property type="protein sequence ID" value="OMERI07G15930.1"/>
    <property type="gene ID" value="OMERI07G15930"/>
</dbReference>
<name>A0A0E0EDA7_9ORYZ</name>
<proteinExistence type="predicted"/>
<protein>
    <submittedName>
        <fullName evidence="1">Uncharacterized protein</fullName>
    </submittedName>
</protein>
<evidence type="ECO:0000313" key="2">
    <source>
        <dbReference type="Proteomes" id="UP000008021"/>
    </source>
</evidence>
<reference evidence="1" key="1">
    <citation type="submission" date="2015-04" db="UniProtKB">
        <authorList>
            <consortium name="EnsemblPlants"/>
        </authorList>
    </citation>
    <scope>IDENTIFICATION</scope>
</reference>
<dbReference type="Proteomes" id="UP000008021">
    <property type="component" value="Chromosome 7"/>
</dbReference>
<organism evidence="1">
    <name type="scientific">Oryza meridionalis</name>
    <dbReference type="NCBI Taxonomy" id="40149"/>
    <lineage>
        <taxon>Eukaryota</taxon>
        <taxon>Viridiplantae</taxon>
        <taxon>Streptophyta</taxon>
        <taxon>Embryophyta</taxon>
        <taxon>Tracheophyta</taxon>
        <taxon>Spermatophyta</taxon>
        <taxon>Magnoliopsida</taxon>
        <taxon>Liliopsida</taxon>
        <taxon>Poales</taxon>
        <taxon>Poaceae</taxon>
        <taxon>BOP clade</taxon>
        <taxon>Oryzoideae</taxon>
        <taxon>Oryzeae</taxon>
        <taxon>Oryzinae</taxon>
        <taxon>Oryza</taxon>
    </lineage>
</organism>
<reference evidence="1" key="2">
    <citation type="submission" date="2018-05" db="EMBL/GenBank/DDBJ databases">
        <title>OmerRS3 (Oryza meridionalis Reference Sequence Version 3).</title>
        <authorList>
            <person name="Zhang J."/>
            <person name="Kudrna D."/>
            <person name="Lee S."/>
            <person name="Talag J."/>
            <person name="Welchert J."/>
            <person name="Wing R.A."/>
        </authorList>
    </citation>
    <scope>NUCLEOTIDE SEQUENCE [LARGE SCALE GENOMIC DNA]</scope>
    <source>
        <strain evidence="1">cv. OR44</strain>
    </source>
</reference>
<accession>A0A0E0EDA7</accession>